<dbReference type="Pfam" id="PF19745">
    <property type="entry name" value="FUT8_N_cat"/>
    <property type="match status" value="1"/>
</dbReference>
<feature type="domain" description="Alpha-(1,6)-fucosyltransferase N- and catalytic" evidence="1">
    <location>
        <begin position="2"/>
        <end position="49"/>
    </location>
</feature>
<protein>
    <recommendedName>
        <fullName evidence="1">Alpha-(1,6)-fucosyltransferase N- and catalytic domain-containing protein</fullName>
    </recommendedName>
</protein>
<keyword evidence="3" id="KW-1185">Reference proteome</keyword>
<feature type="non-terminal residue" evidence="2">
    <location>
        <position position="1"/>
    </location>
</feature>
<dbReference type="AlphaFoldDB" id="A0ABD0P956"/>
<dbReference type="InterPro" id="IPR045573">
    <property type="entry name" value="Fut8_N_cat"/>
</dbReference>
<accession>A0ABD0P956</accession>
<gene>
    <name evidence="2" type="ORF">M9458_034903</name>
</gene>
<evidence type="ECO:0000313" key="3">
    <source>
        <dbReference type="Proteomes" id="UP001529510"/>
    </source>
</evidence>
<dbReference type="EMBL" id="JAMKFB020000017">
    <property type="protein sequence ID" value="KAL0170307.1"/>
    <property type="molecule type" value="Genomic_DNA"/>
</dbReference>
<proteinExistence type="predicted"/>
<name>A0ABD0P956_CIRMR</name>
<dbReference type="Gene3D" id="1.10.287.1060">
    <property type="entry name" value="ESAT-6-like"/>
    <property type="match status" value="1"/>
</dbReference>
<reference evidence="2 3" key="1">
    <citation type="submission" date="2024-05" db="EMBL/GenBank/DDBJ databases">
        <title>Genome sequencing and assembly of Indian major carp, Cirrhinus mrigala (Hamilton, 1822).</title>
        <authorList>
            <person name="Mohindra V."/>
            <person name="Chowdhury L.M."/>
            <person name="Lal K."/>
            <person name="Jena J.K."/>
        </authorList>
    </citation>
    <scope>NUCLEOTIDE SEQUENCE [LARGE SCALE GENOMIC DNA]</scope>
    <source>
        <strain evidence="2">CM1030</strain>
        <tissue evidence="2">Blood</tissue>
    </source>
</reference>
<organism evidence="2 3">
    <name type="scientific">Cirrhinus mrigala</name>
    <name type="common">Mrigala</name>
    <dbReference type="NCBI Taxonomy" id="683832"/>
    <lineage>
        <taxon>Eukaryota</taxon>
        <taxon>Metazoa</taxon>
        <taxon>Chordata</taxon>
        <taxon>Craniata</taxon>
        <taxon>Vertebrata</taxon>
        <taxon>Euteleostomi</taxon>
        <taxon>Actinopterygii</taxon>
        <taxon>Neopterygii</taxon>
        <taxon>Teleostei</taxon>
        <taxon>Ostariophysi</taxon>
        <taxon>Cypriniformes</taxon>
        <taxon>Cyprinidae</taxon>
        <taxon>Labeoninae</taxon>
        <taxon>Labeonini</taxon>
        <taxon>Cirrhinus</taxon>
    </lineage>
</organism>
<sequence length="50" mass="5905">DQEELRRKVENGVRELWYFVRSELKKVTQVEAGGLQKHVDTLLQDLGHQQ</sequence>
<feature type="non-terminal residue" evidence="2">
    <location>
        <position position="50"/>
    </location>
</feature>
<evidence type="ECO:0000259" key="1">
    <source>
        <dbReference type="Pfam" id="PF19745"/>
    </source>
</evidence>
<comment type="caution">
    <text evidence="2">The sequence shown here is derived from an EMBL/GenBank/DDBJ whole genome shotgun (WGS) entry which is preliminary data.</text>
</comment>
<evidence type="ECO:0000313" key="2">
    <source>
        <dbReference type="EMBL" id="KAL0170307.1"/>
    </source>
</evidence>
<dbReference type="Proteomes" id="UP001529510">
    <property type="component" value="Unassembled WGS sequence"/>
</dbReference>